<feature type="domain" description="Core-binding (CB)" evidence="13">
    <location>
        <begin position="5"/>
        <end position="88"/>
    </location>
</feature>
<dbReference type="Gene3D" id="1.10.150.130">
    <property type="match status" value="1"/>
</dbReference>
<evidence type="ECO:0000256" key="4">
    <source>
        <dbReference type="ARBA" id="ARBA00022618"/>
    </source>
</evidence>
<dbReference type="Gene3D" id="1.10.443.10">
    <property type="entry name" value="Intergrase catalytic core"/>
    <property type="match status" value="1"/>
</dbReference>
<dbReference type="Pfam" id="PF02899">
    <property type="entry name" value="Phage_int_SAM_1"/>
    <property type="match status" value="1"/>
</dbReference>
<comment type="subunit">
    <text evidence="10">Forms a cyclic heterotetrameric complex composed of two molecules of XerC and two molecules of XerD.</text>
</comment>
<dbReference type="RefSeq" id="WP_243478743.1">
    <property type="nucleotide sequence ID" value="NZ_CP063982.1"/>
</dbReference>
<feature type="active site" evidence="10">
    <location>
        <position position="287"/>
    </location>
</feature>
<evidence type="ECO:0000313" key="14">
    <source>
        <dbReference type="EMBL" id="UOD50338.1"/>
    </source>
</evidence>
<comment type="subcellular location">
    <subcellularLocation>
        <location evidence="1 10">Cytoplasm</location>
    </subcellularLocation>
</comment>
<evidence type="ECO:0000256" key="2">
    <source>
        <dbReference type="ARBA" id="ARBA00006657"/>
    </source>
</evidence>
<dbReference type="HAMAP" id="MF_01808">
    <property type="entry name" value="Recomb_XerC_XerD"/>
    <property type="match status" value="1"/>
</dbReference>
<dbReference type="PANTHER" id="PTHR30349:SF81">
    <property type="entry name" value="TYROSINE RECOMBINASE XERC"/>
    <property type="match status" value="1"/>
</dbReference>
<feature type="active site" description="O-(3'-phospho-DNA)-tyrosine intermediate" evidence="10">
    <location>
        <position position="296"/>
    </location>
</feature>
<dbReference type="EMBL" id="CP063982">
    <property type="protein sequence ID" value="UOD50338.1"/>
    <property type="molecule type" value="Genomic_DNA"/>
</dbReference>
<evidence type="ECO:0000256" key="1">
    <source>
        <dbReference type="ARBA" id="ARBA00004496"/>
    </source>
</evidence>
<feature type="active site" evidence="10">
    <location>
        <position position="187"/>
    </location>
</feature>
<dbReference type="NCBIfam" id="TIGR02224">
    <property type="entry name" value="recomb_XerC"/>
    <property type="match status" value="1"/>
</dbReference>
<evidence type="ECO:0000256" key="9">
    <source>
        <dbReference type="ARBA" id="ARBA00023306"/>
    </source>
</evidence>
<keyword evidence="4 10" id="KW-0132">Cell division</keyword>
<evidence type="ECO:0000259" key="12">
    <source>
        <dbReference type="PROSITE" id="PS51898"/>
    </source>
</evidence>
<evidence type="ECO:0000256" key="8">
    <source>
        <dbReference type="ARBA" id="ARBA00023172"/>
    </source>
</evidence>
<evidence type="ECO:0000256" key="5">
    <source>
        <dbReference type="ARBA" id="ARBA00022829"/>
    </source>
</evidence>
<dbReference type="PANTHER" id="PTHR30349">
    <property type="entry name" value="PHAGE INTEGRASE-RELATED"/>
    <property type="match status" value="1"/>
</dbReference>
<feature type="active site" evidence="10">
    <location>
        <position position="152"/>
    </location>
</feature>
<dbReference type="InterPro" id="IPR011010">
    <property type="entry name" value="DNA_brk_join_enz"/>
</dbReference>
<keyword evidence="9 10" id="KW-0131">Cell cycle</keyword>
<dbReference type="InterPro" id="IPR044068">
    <property type="entry name" value="CB"/>
</dbReference>
<dbReference type="Proteomes" id="UP000831607">
    <property type="component" value="Chromosome"/>
</dbReference>
<feature type="active site" evidence="10">
    <location>
        <position position="264"/>
    </location>
</feature>
<dbReference type="InterPro" id="IPR004107">
    <property type="entry name" value="Integrase_SAM-like_N"/>
</dbReference>
<keyword evidence="3 10" id="KW-0963">Cytoplasm</keyword>
<evidence type="ECO:0000256" key="3">
    <source>
        <dbReference type="ARBA" id="ARBA00022490"/>
    </source>
</evidence>
<keyword evidence="7 10" id="KW-0238">DNA-binding</keyword>
<evidence type="ECO:0000313" key="15">
    <source>
        <dbReference type="Proteomes" id="UP000831607"/>
    </source>
</evidence>
<dbReference type="Pfam" id="PF00589">
    <property type="entry name" value="Phage_integrase"/>
    <property type="match status" value="1"/>
</dbReference>
<evidence type="ECO:0000256" key="6">
    <source>
        <dbReference type="ARBA" id="ARBA00022908"/>
    </source>
</evidence>
<evidence type="ECO:0000256" key="11">
    <source>
        <dbReference type="NCBIfam" id="TIGR02224"/>
    </source>
</evidence>
<comment type="similarity">
    <text evidence="2 10">Belongs to the 'phage' integrase family. XerC subfamily.</text>
</comment>
<dbReference type="InterPro" id="IPR011931">
    <property type="entry name" value="Recomb_XerC"/>
</dbReference>
<evidence type="ECO:0000256" key="7">
    <source>
        <dbReference type="ARBA" id="ARBA00023125"/>
    </source>
</evidence>
<dbReference type="SUPFAM" id="SSF56349">
    <property type="entry name" value="DNA breaking-rejoining enzymes"/>
    <property type="match status" value="1"/>
</dbReference>
<dbReference type="InterPro" id="IPR013762">
    <property type="entry name" value="Integrase-like_cat_sf"/>
</dbReference>
<dbReference type="PROSITE" id="PS51900">
    <property type="entry name" value="CB"/>
    <property type="match status" value="1"/>
</dbReference>
<dbReference type="InterPro" id="IPR010998">
    <property type="entry name" value="Integrase_recombinase_N"/>
</dbReference>
<evidence type="ECO:0000256" key="10">
    <source>
        <dbReference type="HAMAP-Rule" id="MF_01808"/>
    </source>
</evidence>
<feature type="active site" evidence="10">
    <location>
        <position position="261"/>
    </location>
</feature>
<reference evidence="14 15" key="1">
    <citation type="submission" date="2020-11" db="EMBL/GenBank/DDBJ databases">
        <title>Algicoccus daihaiensis sp.nov., isolated from Daihai Lake in Inner Mongolia.</title>
        <authorList>
            <person name="Kai J."/>
        </authorList>
    </citation>
    <scope>NUCLEOTIDE SEQUENCE [LARGE SCALE GENOMIC DNA]</scope>
    <source>
        <strain evidence="15">f23</strain>
    </source>
</reference>
<dbReference type="InterPro" id="IPR002104">
    <property type="entry name" value="Integrase_catalytic"/>
</dbReference>
<dbReference type="InterPro" id="IPR050090">
    <property type="entry name" value="Tyrosine_recombinase_XerCD"/>
</dbReference>
<evidence type="ECO:0000259" key="13">
    <source>
        <dbReference type="PROSITE" id="PS51900"/>
    </source>
</evidence>
<feature type="domain" description="Tyr recombinase" evidence="12">
    <location>
        <begin position="109"/>
        <end position="309"/>
    </location>
</feature>
<sequence>MNAPVNLPEPMRQWLDYLATQRRYAAHTISAYERDLRQLVELATDMAPQDIAERHIRQFLGKLHGQGHQPRSLARMLSAWRGFYAWWAPKIGLALNPVQDVKAPKANRSLPKAMSVDQTQALLENSALAASREPLTLRDRAIFELFYSSGLRLSELVSLDISYYKSSDYESSSWLEIAQQEVHVLGKGNKRRTVPVGQQATLALEAWLSVRDQFVKPQSDSCDQFALFLGERGKRIHPRVIQQRLAQLALAAGLPTRVHPHVLRHSFASHVLQSAQDLRAVQEMLGHASISTTQVYTKLDFQHLASVYDAAHPRANRKSSDKS</sequence>
<dbReference type="CDD" id="cd00798">
    <property type="entry name" value="INT_XerDC_C"/>
    <property type="match status" value="1"/>
</dbReference>
<keyword evidence="8 10" id="KW-0233">DNA recombination</keyword>
<comment type="function">
    <text evidence="10">Site-specific tyrosine recombinase, which acts by catalyzing the cutting and rejoining of the recombining DNA molecules. The XerC-XerD complex is essential to convert dimers of the bacterial chromosome into monomers to permit their segregation at cell division. It also contributes to the segregational stability of plasmids.</text>
</comment>
<dbReference type="PROSITE" id="PS51898">
    <property type="entry name" value="TYR_RECOMBINASE"/>
    <property type="match status" value="1"/>
</dbReference>
<accession>A0ABY4AJ78</accession>
<proteinExistence type="inferred from homology"/>
<gene>
    <name evidence="10 14" type="primary">xerC</name>
    <name evidence="14" type="ORF">DHf2319_13070</name>
</gene>
<keyword evidence="5 10" id="KW-0159">Chromosome partition</keyword>
<name>A0ABY4AJ78_9BURK</name>
<organism evidence="14 15">
    <name type="scientific">Orrella daihaiensis</name>
    <dbReference type="NCBI Taxonomy" id="2782176"/>
    <lineage>
        <taxon>Bacteria</taxon>
        <taxon>Pseudomonadati</taxon>
        <taxon>Pseudomonadota</taxon>
        <taxon>Betaproteobacteria</taxon>
        <taxon>Burkholderiales</taxon>
        <taxon>Alcaligenaceae</taxon>
        <taxon>Orrella</taxon>
    </lineage>
</organism>
<keyword evidence="6 10" id="KW-0229">DNA integration</keyword>
<protein>
    <recommendedName>
        <fullName evidence="10 11">Tyrosine recombinase XerC</fullName>
    </recommendedName>
</protein>
<dbReference type="InterPro" id="IPR023009">
    <property type="entry name" value="Tyrosine_recombinase_XerC/XerD"/>
</dbReference>
<keyword evidence="15" id="KW-1185">Reference proteome</keyword>